<evidence type="ECO:0000313" key="1">
    <source>
        <dbReference type="EMBL" id="AUW40934.1"/>
    </source>
</evidence>
<dbReference type="Proteomes" id="UP000238523">
    <property type="component" value="Chromosome"/>
</dbReference>
<evidence type="ECO:0000313" key="2">
    <source>
        <dbReference type="Proteomes" id="UP000238523"/>
    </source>
</evidence>
<reference evidence="1 2" key="1">
    <citation type="submission" date="2017-11" db="EMBL/GenBank/DDBJ databases">
        <title>Complete genome of Rhizobium leguminosarum Norway, an ineffective micro-symbiont.</title>
        <authorList>
            <person name="Hoffrichter A."/>
            <person name="Liang J."/>
            <person name="Brachmann A."/>
            <person name="Marin M."/>
        </authorList>
    </citation>
    <scope>NUCLEOTIDE SEQUENCE [LARGE SCALE GENOMIC DNA]</scope>
    <source>
        <strain evidence="1 2">Norway</strain>
    </source>
</reference>
<gene>
    <name evidence="1" type="ORF">CUJ84_Chr000526</name>
</gene>
<dbReference type="AlphaFoldDB" id="A0A2K9YY69"/>
<accession>A0A2K9YY69</accession>
<dbReference type="EMBL" id="CP025012">
    <property type="protein sequence ID" value="AUW40934.1"/>
    <property type="molecule type" value="Genomic_DNA"/>
</dbReference>
<organism evidence="1 2">
    <name type="scientific">Rhizobium leguminosarum</name>
    <dbReference type="NCBI Taxonomy" id="384"/>
    <lineage>
        <taxon>Bacteria</taxon>
        <taxon>Pseudomonadati</taxon>
        <taxon>Pseudomonadota</taxon>
        <taxon>Alphaproteobacteria</taxon>
        <taxon>Hyphomicrobiales</taxon>
        <taxon>Rhizobiaceae</taxon>
        <taxon>Rhizobium/Agrobacterium group</taxon>
        <taxon>Rhizobium</taxon>
    </lineage>
</organism>
<sequence length="176" mass="19858">MNFCPIQDRRGRIQQFWRRGAGCSCGSYCIIYPPESSAAGPPGGAREFLSCRRVIHGADAPWLDSYDKHRNCLSNPCFNVWEAGIEPRDGHPGVRATTRPYRSTTDLMKGLCRSSFVSLADLNGIPVGHARRQFEAWNSIMMTEPAEIQCVLALGRLPQHRHPVRRPQPLHPDHRQ</sequence>
<name>A0A2K9YY69_RHILE</name>
<protein>
    <submittedName>
        <fullName evidence="1">Uncharacterized protein</fullName>
    </submittedName>
</protein>
<proteinExistence type="predicted"/>